<reference evidence="1 2" key="1">
    <citation type="submission" date="2023-09" db="EMBL/GenBank/DDBJ databases">
        <authorList>
            <person name="Rey-Velasco X."/>
        </authorList>
    </citation>
    <scope>NUCLEOTIDE SEQUENCE [LARGE SCALE GENOMIC DNA]</scope>
    <source>
        <strain evidence="1 2">F117</strain>
    </source>
</reference>
<organism evidence="1 2">
    <name type="scientific">Autumnicola musiva</name>
    <dbReference type="NCBI Taxonomy" id="3075589"/>
    <lineage>
        <taxon>Bacteria</taxon>
        <taxon>Pseudomonadati</taxon>
        <taxon>Bacteroidota</taxon>
        <taxon>Flavobacteriia</taxon>
        <taxon>Flavobacteriales</taxon>
        <taxon>Flavobacteriaceae</taxon>
        <taxon>Autumnicola</taxon>
    </lineage>
</organism>
<protein>
    <submittedName>
        <fullName evidence="1">Uncharacterized protein</fullName>
    </submittedName>
</protein>
<dbReference type="Proteomes" id="UP001262582">
    <property type="component" value="Unassembled WGS sequence"/>
</dbReference>
<keyword evidence="2" id="KW-1185">Reference proteome</keyword>
<proteinExistence type="predicted"/>
<dbReference type="RefSeq" id="WP_311504033.1">
    <property type="nucleotide sequence ID" value="NZ_JAVRHK010000011.1"/>
</dbReference>
<gene>
    <name evidence="1" type="ORF">RM539_13970</name>
</gene>
<comment type="caution">
    <text evidence="1">The sequence shown here is derived from an EMBL/GenBank/DDBJ whole genome shotgun (WGS) entry which is preliminary data.</text>
</comment>
<dbReference type="EMBL" id="JAVRHK010000011">
    <property type="protein sequence ID" value="MDT0677689.1"/>
    <property type="molecule type" value="Genomic_DNA"/>
</dbReference>
<name>A0ABU3D8I3_9FLAO</name>
<evidence type="ECO:0000313" key="1">
    <source>
        <dbReference type="EMBL" id="MDT0677689.1"/>
    </source>
</evidence>
<evidence type="ECO:0000313" key="2">
    <source>
        <dbReference type="Proteomes" id="UP001262582"/>
    </source>
</evidence>
<sequence>MMINKTSKSCLLIVPTSFYSYSEHLKQALTLKNYNVVIANHEYPENTFGKIMGKLGIPLLLRMTKKKIIKKFIKNKSYDLVIIVKGRGMSTQLIEQLKRVSTKVVSYTFDSFKYHPAPLRWYKQVDNFYTFDYRDAQKHDLQIIELFSSMPESSSAKKINYQISAIVRNHSDRLKYISSVLNAISEKEAFIYIYEQNIILFLQNFIKNPFLYIRFWKYISFKSLPYEDYIRILRESNFTIDFAHPSQTGITIRCFEALSSQTKIITNNSHVRHYKYFNSDNTILFDPSSRPDSLLEHFERIRNIIPETHHRTINHFVDQLIELDKKQELEPVKFRSC</sequence>
<accession>A0ABU3D8I3</accession>